<organism evidence="8 9">
    <name type="scientific">Candidatus Fervidibacter sacchari</name>
    <dbReference type="NCBI Taxonomy" id="1448929"/>
    <lineage>
        <taxon>Bacteria</taxon>
        <taxon>Candidatus Fervidibacterota</taxon>
        <taxon>Candidatus Fervidibacter</taxon>
    </lineage>
</organism>
<dbReference type="InterPro" id="IPR036702">
    <property type="entry name" value="ComB-like_sf"/>
</dbReference>
<gene>
    <name evidence="8" type="ORF">M2350_000185</name>
</gene>
<comment type="similarity">
    <text evidence="2">Belongs to the ComB family.</text>
</comment>
<evidence type="ECO:0000256" key="7">
    <source>
        <dbReference type="ARBA" id="ARBA00033711"/>
    </source>
</evidence>
<evidence type="ECO:0000256" key="3">
    <source>
        <dbReference type="ARBA" id="ARBA00012953"/>
    </source>
</evidence>
<dbReference type="InterPro" id="IPR005238">
    <property type="entry name" value="ComB-like"/>
</dbReference>
<keyword evidence="5 8" id="KW-0378">Hydrolase</keyword>
<dbReference type="SUPFAM" id="SSF142823">
    <property type="entry name" value="ComB-like"/>
    <property type="match status" value="1"/>
</dbReference>
<evidence type="ECO:0000256" key="4">
    <source>
        <dbReference type="ARBA" id="ARBA00021948"/>
    </source>
</evidence>
<dbReference type="Proteomes" id="UP001204798">
    <property type="component" value="Unassembled WGS sequence"/>
</dbReference>
<dbReference type="GO" id="GO:0050532">
    <property type="term" value="F:2-phosphosulfolactate phosphatase activity"/>
    <property type="evidence" value="ECO:0007669"/>
    <property type="project" value="UniProtKB-EC"/>
</dbReference>
<comment type="cofactor">
    <cofactor evidence="1">
        <name>Mg(2+)</name>
        <dbReference type="ChEBI" id="CHEBI:18420"/>
    </cofactor>
</comment>
<evidence type="ECO:0000256" key="6">
    <source>
        <dbReference type="ARBA" id="ARBA00022842"/>
    </source>
</evidence>
<dbReference type="PANTHER" id="PTHR37311">
    <property type="entry name" value="2-PHOSPHOSULFOLACTATE PHOSPHATASE-RELATED"/>
    <property type="match status" value="1"/>
</dbReference>
<protein>
    <recommendedName>
        <fullName evidence="4">Probable 2-phosphosulfolactate phosphatase</fullName>
        <ecNumber evidence="3">3.1.3.71</ecNumber>
    </recommendedName>
</protein>
<dbReference type="PANTHER" id="PTHR37311:SF1">
    <property type="entry name" value="2-PHOSPHOSULFOLACTATE PHOSPHATASE-RELATED"/>
    <property type="match status" value="1"/>
</dbReference>
<dbReference type="EC" id="3.1.3.71" evidence="3"/>
<name>A0ABT2ELF8_9BACT</name>
<evidence type="ECO:0000256" key="5">
    <source>
        <dbReference type="ARBA" id="ARBA00022801"/>
    </source>
</evidence>
<keyword evidence="9" id="KW-1185">Reference proteome</keyword>
<evidence type="ECO:0000256" key="1">
    <source>
        <dbReference type="ARBA" id="ARBA00001946"/>
    </source>
</evidence>
<dbReference type="Gene3D" id="3.90.1560.10">
    <property type="entry name" value="ComB-like"/>
    <property type="match status" value="1"/>
</dbReference>
<comment type="catalytic activity">
    <reaction evidence="7">
        <text>(2R)-O-phospho-3-sulfolactate + H2O = (2R)-3-sulfolactate + phosphate</text>
        <dbReference type="Rhea" id="RHEA:23416"/>
        <dbReference type="ChEBI" id="CHEBI:15377"/>
        <dbReference type="ChEBI" id="CHEBI:15597"/>
        <dbReference type="ChEBI" id="CHEBI:43474"/>
        <dbReference type="ChEBI" id="CHEBI:58738"/>
        <dbReference type="EC" id="3.1.3.71"/>
    </reaction>
</comment>
<dbReference type="RefSeq" id="WP_259092320.1">
    <property type="nucleotide sequence ID" value="NZ_CP130454.1"/>
</dbReference>
<keyword evidence="6" id="KW-0460">Magnesium</keyword>
<evidence type="ECO:0000256" key="2">
    <source>
        <dbReference type="ARBA" id="ARBA00009997"/>
    </source>
</evidence>
<evidence type="ECO:0000313" key="9">
    <source>
        <dbReference type="Proteomes" id="UP001204798"/>
    </source>
</evidence>
<accession>A0ABT2ELF8</accession>
<dbReference type="Pfam" id="PF04029">
    <property type="entry name" value="2-ph_phosp"/>
    <property type="match status" value="1"/>
</dbReference>
<comment type="caution">
    <text evidence="8">The sequence shown here is derived from an EMBL/GenBank/DDBJ whole genome shotgun (WGS) entry which is preliminary data.</text>
</comment>
<dbReference type="EMBL" id="JANUCP010000001">
    <property type="protein sequence ID" value="MCS3917788.1"/>
    <property type="molecule type" value="Genomic_DNA"/>
</dbReference>
<sequence>MVEVHIGVGEQGSELANELKAIAIIVDALRASATLATLFERGICEVWVVPEVGQAWELKRQMPDALLVGERNSLKVEGFDFSNSPTEILQAQGLEGRRAIFTSTTGAKRILACKNATAILVGTTVNASAVAKSAETLAEQNRCPIVIVASGVYGRGEEWASEDIAAAWTIAERISGQIVRAPLQLPSPSSSVTPPSLSDLERVFAESLHGQELIALGLQADVNWCAQVDKVLSVPKVTDFRDFAAILHRYSDSP</sequence>
<proteinExistence type="inferred from homology"/>
<reference evidence="8 9" key="1">
    <citation type="submission" date="2022-08" db="EMBL/GenBank/DDBJ databases">
        <title>Bacterial and archaeal communities from various locations to study Microbial Dark Matter (Phase II).</title>
        <authorList>
            <person name="Stepanauskas R."/>
        </authorList>
    </citation>
    <scope>NUCLEOTIDE SEQUENCE [LARGE SCALE GENOMIC DNA]</scope>
    <source>
        <strain evidence="8 9">PD1</strain>
    </source>
</reference>
<evidence type="ECO:0000313" key="8">
    <source>
        <dbReference type="EMBL" id="MCS3917788.1"/>
    </source>
</evidence>